<dbReference type="Proteomes" id="UP000528608">
    <property type="component" value="Unassembled WGS sequence"/>
</dbReference>
<keyword evidence="3" id="KW-0131">Cell cycle</keyword>
<dbReference type="Gene3D" id="3.40.710.10">
    <property type="entry name" value="DD-peptidase/beta-lactamase superfamily"/>
    <property type="match status" value="1"/>
</dbReference>
<dbReference type="Pfam" id="PF21922">
    <property type="entry name" value="PBP_dimer_2"/>
    <property type="match status" value="1"/>
</dbReference>
<dbReference type="OrthoDB" id="9766847at2"/>
<dbReference type="Proteomes" id="UP000235945">
    <property type="component" value="Unassembled WGS sequence"/>
</dbReference>
<name>A0A2N8NY97_STREU</name>
<dbReference type="InterPro" id="IPR012338">
    <property type="entry name" value="Beta-lactam/transpept-like"/>
</dbReference>
<organism evidence="4 5">
    <name type="scientific">Streptomyces eurocidicus</name>
    <name type="common">Streptoverticillium eurocidicus</name>
    <dbReference type="NCBI Taxonomy" id="66423"/>
    <lineage>
        <taxon>Bacteria</taxon>
        <taxon>Bacillati</taxon>
        <taxon>Actinomycetota</taxon>
        <taxon>Actinomycetes</taxon>
        <taxon>Kitasatosporales</taxon>
        <taxon>Streptomycetaceae</taxon>
        <taxon>Streptomyces</taxon>
    </lineage>
</organism>
<dbReference type="GO" id="GO:0051301">
    <property type="term" value="P:cell division"/>
    <property type="evidence" value="ECO:0007669"/>
    <property type="project" value="UniProtKB-KW"/>
</dbReference>
<accession>A0A2N8NY97</accession>
<dbReference type="SUPFAM" id="SSF56601">
    <property type="entry name" value="beta-lactamase/transpeptidase-like"/>
    <property type="match status" value="1"/>
</dbReference>
<reference evidence="5" key="2">
    <citation type="submission" date="2015-07" db="EMBL/GenBank/DDBJ databases">
        <authorList>
            <person name="Graham D.E."/>
            <person name="Giannone R.J."/>
            <person name="Gulvik C.A."/>
            <person name="Hettich R.L."/>
            <person name="Klingeman D.M."/>
            <person name="Mahan K.M."/>
            <person name="Parry R.J."/>
            <person name="Spain J.C."/>
        </authorList>
    </citation>
    <scope>NUCLEOTIDE SEQUENCE [LARGE SCALE GENOMIC DNA]</scope>
    <source>
        <strain evidence="5">ATCC 27428</strain>
    </source>
</reference>
<evidence type="ECO:0000259" key="2">
    <source>
        <dbReference type="Pfam" id="PF21922"/>
    </source>
</evidence>
<dbReference type="GO" id="GO:0008658">
    <property type="term" value="F:penicillin binding"/>
    <property type="evidence" value="ECO:0007669"/>
    <property type="project" value="InterPro"/>
</dbReference>
<protein>
    <submittedName>
        <fullName evidence="3 4">Penicillin-binding protein</fullName>
    </submittedName>
</protein>
<comment type="caution">
    <text evidence="4">The sequence shown here is derived from an EMBL/GenBank/DDBJ whole genome shotgun (WGS) entry which is preliminary data.</text>
</comment>
<reference evidence="3 6" key="3">
    <citation type="submission" date="2020-08" db="EMBL/GenBank/DDBJ databases">
        <title>Genomic Encyclopedia of Type Strains, Phase III (KMG-III): the genomes of soil and plant-associated and newly described type strains.</title>
        <authorList>
            <person name="Whitman W."/>
        </authorList>
    </citation>
    <scope>NUCLEOTIDE SEQUENCE [LARGE SCALE GENOMIC DNA]</scope>
    <source>
        <strain evidence="3 6">CECT 3259</strain>
    </source>
</reference>
<evidence type="ECO:0000313" key="3">
    <source>
        <dbReference type="EMBL" id="MBB5119869.1"/>
    </source>
</evidence>
<evidence type="ECO:0000313" key="6">
    <source>
        <dbReference type="Proteomes" id="UP000528608"/>
    </source>
</evidence>
<feature type="domain" description="Penicillin-binding protein transpeptidase" evidence="1">
    <location>
        <begin position="156"/>
        <end position="478"/>
    </location>
</feature>
<dbReference type="GO" id="GO:0071972">
    <property type="term" value="F:peptidoglycan L,D-transpeptidase activity"/>
    <property type="evidence" value="ECO:0007669"/>
    <property type="project" value="TreeGrafter"/>
</dbReference>
<dbReference type="AlphaFoldDB" id="A0A2N8NY97"/>
<proteinExistence type="predicted"/>
<evidence type="ECO:0000259" key="1">
    <source>
        <dbReference type="Pfam" id="PF00905"/>
    </source>
</evidence>
<dbReference type="PANTHER" id="PTHR30627:SF24">
    <property type="entry name" value="PENICILLIN-BINDING PROTEIN 4B"/>
    <property type="match status" value="1"/>
</dbReference>
<dbReference type="PANTHER" id="PTHR30627">
    <property type="entry name" value="PEPTIDOGLYCAN D,D-TRANSPEPTIDASE"/>
    <property type="match status" value="1"/>
</dbReference>
<dbReference type="InterPro" id="IPR001460">
    <property type="entry name" value="PCN-bd_Tpept"/>
</dbReference>
<keyword evidence="5" id="KW-1185">Reference proteome</keyword>
<gene>
    <name evidence="4" type="ORF">AF335_13055</name>
    <name evidence="3" type="ORF">FHS36_003303</name>
</gene>
<dbReference type="Pfam" id="PF00905">
    <property type="entry name" value="Transpeptidase"/>
    <property type="match status" value="1"/>
</dbReference>
<keyword evidence="3" id="KW-0132">Cell division</keyword>
<dbReference type="GO" id="GO:0005886">
    <property type="term" value="C:plasma membrane"/>
    <property type="evidence" value="ECO:0007669"/>
    <property type="project" value="TreeGrafter"/>
</dbReference>
<evidence type="ECO:0000313" key="5">
    <source>
        <dbReference type="Proteomes" id="UP000235945"/>
    </source>
</evidence>
<dbReference type="InterPro" id="IPR054120">
    <property type="entry name" value="PBPA_dimer"/>
</dbReference>
<dbReference type="Gene3D" id="3.90.1310.10">
    <property type="entry name" value="Penicillin-binding protein 2a (Domain 2)"/>
    <property type="match status" value="1"/>
</dbReference>
<dbReference type="InterPro" id="IPR050515">
    <property type="entry name" value="Beta-lactam/transpept"/>
</dbReference>
<dbReference type="GO" id="GO:0071555">
    <property type="term" value="P:cell wall organization"/>
    <property type="evidence" value="ECO:0007669"/>
    <property type="project" value="TreeGrafter"/>
</dbReference>
<dbReference type="RefSeq" id="WP_102918519.1">
    <property type="nucleotide sequence ID" value="NZ_JACHJF010000009.1"/>
</dbReference>
<dbReference type="EMBL" id="JACHJF010000009">
    <property type="protein sequence ID" value="MBB5119869.1"/>
    <property type="molecule type" value="Genomic_DNA"/>
</dbReference>
<sequence length="485" mass="52487">MNKPVRRIAIFCGLLVLALLIRDNWLQFVQADELKTHKKNRRVDIARYSQPRGNIIVDGQAITGSQETGGVDFKYKRTYKNGEMWAPVTGRSSQVFGSSQLENIYDRVLIGDDDRLFFNRTVDMITGKGKKGGDVITTLNSKAQEAAFKGLGDKKGAVAALDPRTGKILALASTPSYDPSKIAGANDGENWTALDKDKNQPMLNRALRQTYPPGSTFKVVTAAAALENGLYKDVDSKTNSPLPWTLPDTVLPLSNEGNLPTCKDGTLREALRISCNTVFGKVSADLGNKKMMAMAEKFGFNNKQIFTPVRVEQSVYPKDNRPQNAMAGIGQASNRATPLQMAMVASAVANNGKLMEPYMVDKVRAPNLNVIETHQPKEMSQPFSKQTAQQLQSIMETVVQDGTGKNAKIGNVTVGGKTGTAQHGVDNSANPYAWFISYAKTDNGSPVAVAVVIEGSDTDREEIAGGALAAPIAKNVMEAVLKTSK</sequence>
<feature type="domain" description="Penicillin binding protein A dimerisation" evidence="2">
    <location>
        <begin position="52"/>
        <end position="135"/>
    </location>
</feature>
<evidence type="ECO:0000313" key="4">
    <source>
        <dbReference type="EMBL" id="PNE33741.1"/>
    </source>
</evidence>
<dbReference type="EMBL" id="LGUI01000003">
    <property type="protein sequence ID" value="PNE33741.1"/>
    <property type="molecule type" value="Genomic_DNA"/>
</dbReference>
<reference evidence="4" key="1">
    <citation type="submission" date="2015-07" db="EMBL/GenBank/DDBJ databases">
        <authorList>
            <person name="Noorani M."/>
        </authorList>
    </citation>
    <scope>NUCLEOTIDE SEQUENCE [LARGE SCALE GENOMIC DNA]</scope>
    <source>
        <strain evidence="4">ATCC 27428</strain>
    </source>
</reference>